<protein>
    <submittedName>
        <fullName evidence="2">Uncharacterized protein</fullName>
    </submittedName>
</protein>
<feature type="region of interest" description="Disordered" evidence="1">
    <location>
        <begin position="400"/>
        <end position="454"/>
    </location>
</feature>
<accession>A0AAD7CQX9</accession>
<dbReference type="AlphaFoldDB" id="A0AAD7CQX9"/>
<feature type="compositionally biased region" description="Low complexity" evidence="1">
    <location>
        <begin position="1"/>
        <end position="11"/>
    </location>
</feature>
<comment type="caution">
    <text evidence="2">The sequence shown here is derived from an EMBL/GenBank/DDBJ whole genome shotgun (WGS) entry which is preliminary data.</text>
</comment>
<sequence length="486" mass="52217">MSYTISSPRAPRSSHHRSPSTTRTSPRQAERVRPFGGHRPNQPNYEGSAAGAGTPLVPGNLTDDRDVFNVDGGAAVLEAGGETYQEPVAPAGRRRFVGGFMAGIRERMGRGGGGGIAMPEPAVVHADEREYEAVAPGENEKMGMGMGAAAEGRYDASPSRYAASPDGRYAASPDGRYASPSPEGRYAARSPNVHYAPTPDARYAAASPDGHYAMPAPPSADPQYRESPSRERHHRQESVSSTSETVHVTQEHYDGTTIANHDVIPPEQYDSPELVEPQLGSDYAKMQSPPRSEASFNSYMSRINRFFQTLNDMPWIAPERVTVDYIPGKARLEQGGGATARPRAARRPVISWYNSNVPQGSIDLLSGGSTSTPLDEFAQARPLDSEPPVFYANNKPVPVAASEPPPMARGMGTPTSNRPRRVPVPAVDPDLERGAGSASSESEHGGAWRAPRYPNGGYVPYDQQPVPMAQMYTGSSAASSQRVPRH</sequence>
<evidence type="ECO:0000313" key="3">
    <source>
        <dbReference type="Proteomes" id="UP001221757"/>
    </source>
</evidence>
<dbReference type="Proteomes" id="UP001221757">
    <property type="component" value="Unassembled WGS sequence"/>
</dbReference>
<evidence type="ECO:0000313" key="2">
    <source>
        <dbReference type="EMBL" id="KAJ7654716.1"/>
    </source>
</evidence>
<feature type="region of interest" description="Disordered" evidence="1">
    <location>
        <begin position="1"/>
        <end position="65"/>
    </location>
</feature>
<gene>
    <name evidence="2" type="ORF">B0H17DRAFT_1099690</name>
</gene>
<organism evidence="2 3">
    <name type="scientific">Mycena rosella</name>
    <name type="common">Pink bonnet</name>
    <name type="synonym">Agaricus rosellus</name>
    <dbReference type="NCBI Taxonomy" id="1033263"/>
    <lineage>
        <taxon>Eukaryota</taxon>
        <taxon>Fungi</taxon>
        <taxon>Dikarya</taxon>
        <taxon>Basidiomycota</taxon>
        <taxon>Agaricomycotina</taxon>
        <taxon>Agaricomycetes</taxon>
        <taxon>Agaricomycetidae</taxon>
        <taxon>Agaricales</taxon>
        <taxon>Marasmiineae</taxon>
        <taxon>Mycenaceae</taxon>
        <taxon>Mycena</taxon>
    </lineage>
</organism>
<name>A0AAD7CQX9_MYCRO</name>
<dbReference type="EMBL" id="JARKIE010000320">
    <property type="protein sequence ID" value="KAJ7654716.1"/>
    <property type="molecule type" value="Genomic_DNA"/>
</dbReference>
<evidence type="ECO:0000256" key="1">
    <source>
        <dbReference type="SAM" id="MobiDB-lite"/>
    </source>
</evidence>
<proteinExistence type="predicted"/>
<feature type="region of interest" description="Disordered" evidence="1">
    <location>
        <begin position="157"/>
        <end position="247"/>
    </location>
</feature>
<feature type="compositionally biased region" description="Basic and acidic residues" evidence="1">
    <location>
        <begin position="223"/>
        <end position="237"/>
    </location>
</feature>
<keyword evidence="3" id="KW-1185">Reference proteome</keyword>
<feature type="compositionally biased region" description="Low complexity" evidence="1">
    <location>
        <begin position="238"/>
        <end position="247"/>
    </location>
</feature>
<reference evidence="2" key="1">
    <citation type="submission" date="2023-03" db="EMBL/GenBank/DDBJ databases">
        <title>Massive genome expansion in bonnet fungi (Mycena s.s.) driven by repeated elements and novel gene families across ecological guilds.</title>
        <authorList>
            <consortium name="Lawrence Berkeley National Laboratory"/>
            <person name="Harder C.B."/>
            <person name="Miyauchi S."/>
            <person name="Viragh M."/>
            <person name="Kuo A."/>
            <person name="Thoen E."/>
            <person name="Andreopoulos B."/>
            <person name="Lu D."/>
            <person name="Skrede I."/>
            <person name="Drula E."/>
            <person name="Henrissat B."/>
            <person name="Morin E."/>
            <person name="Kohler A."/>
            <person name="Barry K."/>
            <person name="LaButti K."/>
            <person name="Morin E."/>
            <person name="Salamov A."/>
            <person name="Lipzen A."/>
            <person name="Mereny Z."/>
            <person name="Hegedus B."/>
            <person name="Baldrian P."/>
            <person name="Stursova M."/>
            <person name="Weitz H."/>
            <person name="Taylor A."/>
            <person name="Grigoriev I.V."/>
            <person name="Nagy L.G."/>
            <person name="Martin F."/>
            <person name="Kauserud H."/>
        </authorList>
    </citation>
    <scope>NUCLEOTIDE SEQUENCE</scope>
    <source>
        <strain evidence="2">CBHHK067</strain>
    </source>
</reference>